<dbReference type="InterPro" id="IPR025645">
    <property type="entry name" value="DUF4349"/>
</dbReference>
<keyword evidence="3" id="KW-0472">Membrane</keyword>
<keyword evidence="3" id="KW-1133">Transmembrane helix</keyword>
<feature type="compositionally biased region" description="Low complexity" evidence="2">
    <location>
        <begin position="97"/>
        <end position="122"/>
    </location>
</feature>
<dbReference type="AlphaFoldDB" id="A0A840IA03"/>
<sequence>MRRRSSAPDPTAARELAAIDAALAGNPVGAEEADLARLATALVAERPRSDPEFRAALDARVATRFAGARADAFAALRSADGGSAAVGGSNVDGASAANGGSAADGASGTSAANGGAPATARRTGGGTRRRGLLARIPFAPAATATGLAALVAIVVAVDVTGGGGGTSDSPVSGGAAISDALSGGAASDTDGGTAARDADGGAALESAAPPLRFERESAAPLQGRRRGLMQAASGAGGAGAATAPPLAAQSAPPASGAARKIERSASVELGAPADRLGDVAQGVLGVVARNGGIVDASTVATREDGGEARFDLRIPADRLQRALAQLSDLPDARALSRTDEALDVNQAHVTIRRRLSAAEARRTATANALRAATDQEEIDRLSGELQTLDRRIAAWERDQRALDRRVDFSRVTLTVRTDERASEHDDGAFTPGAAFDDAGRLLAVTAGVAVIAAAALVPLALLAACAWPLARALRRRRREQALDAV</sequence>
<gene>
    <name evidence="5" type="ORF">BDZ31_000758</name>
</gene>
<keyword evidence="6" id="KW-1185">Reference proteome</keyword>
<comment type="caution">
    <text evidence="5">The sequence shown here is derived from an EMBL/GenBank/DDBJ whole genome shotgun (WGS) entry which is preliminary data.</text>
</comment>
<evidence type="ECO:0000256" key="3">
    <source>
        <dbReference type="SAM" id="Phobius"/>
    </source>
</evidence>
<feature type="region of interest" description="Disordered" evidence="2">
    <location>
        <begin position="97"/>
        <end position="127"/>
    </location>
</feature>
<protein>
    <recommendedName>
        <fullName evidence="4">DUF4349 domain-containing protein</fullName>
    </recommendedName>
</protein>
<feature type="compositionally biased region" description="Low complexity" evidence="2">
    <location>
        <begin position="180"/>
        <end position="203"/>
    </location>
</feature>
<evidence type="ECO:0000256" key="1">
    <source>
        <dbReference type="SAM" id="Coils"/>
    </source>
</evidence>
<dbReference type="Pfam" id="PF14257">
    <property type="entry name" value="DUF4349"/>
    <property type="match status" value="1"/>
</dbReference>
<feature type="transmembrane region" description="Helical" evidence="3">
    <location>
        <begin position="441"/>
        <end position="470"/>
    </location>
</feature>
<feature type="transmembrane region" description="Helical" evidence="3">
    <location>
        <begin position="138"/>
        <end position="157"/>
    </location>
</feature>
<keyword evidence="3" id="KW-0812">Transmembrane</keyword>
<name>A0A840IA03_9ACTN</name>
<organism evidence="5 6">
    <name type="scientific">Conexibacter arvalis</name>
    <dbReference type="NCBI Taxonomy" id="912552"/>
    <lineage>
        <taxon>Bacteria</taxon>
        <taxon>Bacillati</taxon>
        <taxon>Actinomycetota</taxon>
        <taxon>Thermoleophilia</taxon>
        <taxon>Solirubrobacterales</taxon>
        <taxon>Conexibacteraceae</taxon>
        <taxon>Conexibacter</taxon>
    </lineage>
</organism>
<dbReference type="RefSeq" id="WP_183339148.1">
    <property type="nucleotide sequence ID" value="NZ_JACHNU010000001.1"/>
</dbReference>
<evidence type="ECO:0000313" key="5">
    <source>
        <dbReference type="EMBL" id="MBB4661185.1"/>
    </source>
</evidence>
<feature type="domain" description="DUF4349" evidence="4">
    <location>
        <begin position="259"/>
        <end position="470"/>
    </location>
</feature>
<evidence type="ECO:0000313" key="6">
    <source>
        <dbReference type="Proteomes" id="UP000585272"/>
    </source>
</evidence>
<feature type="compositionally biased region" description="Low complexity" evidence="2">
    <location>
        <begin position="240"/>
        <end position="258"/>
    </location>
</feature>
<keyword evidence="1" id="KW-0175">Coiled coil</keyword>
<evidence type="ECO:0000259" key="4">
    <source>
        <dbReference type="Pfam" id="PF14257"/>
    </source>
</evidence>
<feature type="region of interest" description="Disordered" evidence="2">
    <location>
        <begin position="180"/>
        <end position="259"/>
    </location>
</feature>
<reference evidence="5 6" key="1">
    <citation type="submission" date="2020-08" db="EMBL/GenBank/DDBJ databases">
        <title>Genomic Encyclopedia of Archaeal and Bacterial Type Strains, Phase II (KMG-II): from individual species to whole genera.</title>
        <authorList>
            <person name="Goeker M."/>
        </authorList>
    </citation>
    <scope>NUCLEOTIDE SEQUENCE [LARGE SCALE GENOMIC DNA]</scope>
    <source>
        <strain evidence="5 6">DSM 23288</strain>
    </source>
</reference>
<dbReference type="EMBL" id="JACHNU010000001">
    <property type="protein sequence ID" value="MBB4661185.1"/>
    <property type="molecule type" value="Genomic_DNA"/>
</dbReference>
<proteinExistence type="predicted"/>
<dbReference type="Proteomes" id="UP000585272">
    <property type="component" value="Unassembled WGS sequence"/>
</dbReference>
<evidence type="ECO:0000256" key="2">
    <source>
        <dbReference type="SAM" id="MobiDB-lite"/>
    </source>
</evidence>
<accession>A0A840IA03</accession>
<feature type="coiled-coil region" evidence="1">
    <location>
        <begin position="371"/>
        <end position="405"/>
    </location>
</feature>